<dbReference type="InterPro" id="IPR045865">
    <property type="entry name" value="ACT-like_dom_sf"/>
</dbReference>
<feature type="binding site" evidence="12">
    <location>
        <position position="193"/>
    </location>
    <ligand>
        <name>L-homoserine</name>
        <dbReference type="ChEBI" id="CHEBI:57476"/>
    </ligand>
</feature>
<dbReference type="Pfam" id="PF03447">
    <property type="entry name" value="NAD_binding_3"/>
    <property type="match status" value="1"/>
</dbReference>
<comment type="pathway">
    <text evidence="2 13">Amino-acid biosynthesis; L-methionine biosynthesis via de novo pathway; L-homoserine from L-aspartate: step 3/3.</text>
</comment>
<dbReference type="InterPro" id="IPR019811">
    <property type="entry name" value="HDH_CS"/>
</dbReference>
<keyword evidence="8 12" id="KW-0521">NADP</keyword>
<dbReference type="GO" id="GO:0004412">
    <property type="term" value="F:homoserine dehydrogenase activity"/>
    <property type="evidence" value="ECO:0007669"/>
    <property type="project" value="UniProtKB-EC"/>
</dbReference>
<evidence type="ECO:0000259" key="15">
    <source>
        <dbReference type="PROSITE" id="PS51671"/>
    </source>
</evidence>
<dbReference type="Gene3D" id="3.30.70.260">
    <property type="match status" value="1"/>
</dbReference>
<dbReference type="SUPFAM" id="SSF51735">
    <property type="entry name" value="NAD(P)-binding Rossmann-fold domains"/>
    <property type="match status" value="1"/>
</dbReference>
<dbReference type="PIRSF" id="PIRSF000098">
    <property type="entry name" value="Homoser_dehydrog"/>
    <property type="match status" value="1"/>
</dbReference>
<evidence type="ECO:0000256" key="7">
    <source>
        <dbReference type="ARBA" id="ARBA00022697"/>
    </source>
</evidence>
<dbReference type="Gene3D" id="3.30.360.10">
    <property type="entry name" value="Dihydrodipicolinate Reductase, domain 2"/>
    <property type="match status" value="1"/>
</dbReference>
<evidence type="ECO:0000256" key="12">
    <source>
        <dbReference type="PIRSR" id="PIRSR000098-2"/>
    </source>
</evidence>
<dbReference type="UniPathway" id="UPA00051">
    <property type="reaction ID" value="UER00465"/>
</dbReference>
<evidence type="ECO:0000256" key="2">
    <source>
        <dbReference type="ARBA" id="ARBA00005062"/>
    </source>
</evidence>
<evidence type="ECO:0000256" key="3">
    <source>
        <dbReference type="ARBA" id="ARBA00006753"/>
    </source>
</evidence>
<protein>
    <recommendedName>
        <fullName evidence="5 13">Homoserine dehydrogenase</fullName>
        <ecNumber evidence="4 13">1.1.1.3</ecNumber>
    </recommendedName>
</protein>
<accession>A0A3R5XX54</accession>
<feature type="binding site" evidence="12">
    <location>
        <begin position="10"/>
        <end position="17"/>
    </location>
    <ligand>
        <name>NADP(+)</name>
        <dbReference type="ChEBI" id="CHEBI:58349"/>
    </ligand>
</feature>
<dbReference type="FunFam" id="3.30.360.10:FF:000005">
    <property type="entry name" value="Homoserine dehydrogenase"/>
    <property type="match status" value="1"/>
</dbReference>
<gene>
    <name evidence="16" type="ORF">EP073_08235</name>
</gene>
<dbReference type="GO" id="GO:0050661">
    <property type="term" value="F:NADP binding"/>
    <property type="evidence" value="ECO:0007669"/>
    <property type="project" value="InterPro"/>
</dbReference>
<reference evidence="16 17" key="1">
    <citation type="submission" date="2019-01" db="EMBL/GenBank/DDBJ databases">
        <title>Geovibrio thiophilus DSM 11263, complete genome.</title>
        <authorList>
            <person name="Spring S."/>
            <person name="Bunk B."/>
            <person name="Sproer C."/>
        </authorList>
    </citation>
    <scope>NUCLEOTIDE SEQUENCE [LARGE SCALE GENOMIC DNA]</scope>
    <source>
        <strain evidence="16 17">DSM 11263</strain>
    </source>
</reference>
<dbReference type="UniPathway" id="UPA00050">
    <property type="reaction ID" value="UER00063"/>
</dbReference>
<dbReference type="PROSITE" id="PS01042">
    <property type="entry name" value="HOMOSER_DHGENASE"/>
    <property type="match status" value="1"/>
</dbReference>
<comment type="catalytic activity">
    <reaction evidence="13">
        <text>L-homoserine + NADP(+) = L-aspartate 4-semialdehyde + NADPH + H(+)</text>
        <dbReference type="Rhea" id="RHEA:15761"/>
        <dbReference type="ChEBI" id="CHEBI:15378"/>
        <dbReference type="ChEBI" id="CHEBI:57476"/>
        <dbReference type="ChEBI" id="CHEBI:57783"/>
        <dbReference type="ChEBI" id="CHEBI:58349"/>
        <dbReference type="ChEBI" id="CHEBI:537519"/>
        <dbReference type="EC" id="1.1.1.3"/>
    </reaction>
</comment>
<dbReference type="EC" id="1.1.1.3" evidence="4 13"/>
<evidence type="ECO:0000313" key="17">
    <source>
        <dbReference type="Proteomes" id="UP000287502"/>
    </source>
</evidence>
<dbReference type="Gene3D" id="3.40.50.720">
    <property type="entry name" value="NAD(P)-binding Rossmann-like Domain"/>
    <property type="match status" value="1"/>
</dbReference>
<dbReference type="EMBL" id="CP035108">
    <property type="protein sequence ID" value="QAR33387.1"/>
    <property type="molecule type" value="Genomic_DNA"/>
</dbReference>
<evidence type="ECO:0000256" key="10">
    <source>
        <dbReference type="ARBA" id="ARBA00023167"/>
    </source>
</evidence>
<evidence type="ECO:0000256" key="8">
    <source>
        <dbReference type="ARBA" id="ARBA00022857"/>
    </source>
</evidence>
<dbReference type="Pfam" id="PF00742">
    <property type="entry name" value="Homoserine_dh"/>
    <property type="match status" value="1"/>
</dbReference>
<dbReference type="InterPro" id="IPR016204">
    <property type="entry name" value="HDH"/>
</dbReference>
<dbReference type="AlphaFoldDB" id="A0A3R5XX54"/>
<sequence length="440" mass="47212">MGKKINVGIIGYGTVGKGTLETLKHNVKSTAVKTGLDINVKAVADLRINDYTNDTLLQTVPVRTTDAMEIINDPEIDIVVELIGGYETAKRFILAAVAGGKHVVTANKALLAVYGAEIFKAAESKGVTIGFEASVGGGIPIVNVLKEDLAANRILEITGIINGTANYILTKMEDEGKEFADVLKEAQALGYAEADPTFDVEGHDSAHKIAILASIGFATLVPFEKVFVEGITSIKQVDIDFARKLGCRIKLLAIAKRHDDDIEVRVHPTMIPVTDLMAQVSGVFNAISVKGNKVGDTFHYGRGAGGEATSSAVAGDIIGIARDIMSGAERRVPVLGFTKELTYYYPVRDIKEIQSSFYLRFLAVDEPGSLSKIASVLAKYGISIYQAIQSSKQSSGETVPLVFMTHLTEGSKVMHAVNEINSLSVVRDKTVVIRVEGLED</sequence>
<dbReference type="GO" id="GO:0009088">
    <property type="term" value="P:threonine biosynthetic process"/>
    <property type="evidence" value="ECO:0007669"/>
    <property type="project" value="UniProtKB-UniPathway"/>
</dbReference>
<keyword evidence="7 13" id="KW-0791">Threonine biosynthesis</keyword>
<evidence type="ECO:0000313" key="16">
    <source>
        <dbReference type="EMBL" id="QAR33387.1"/>
    </source>
</evidence>
<keyword evidence="17" id="KW-1185">Reference proteome</keyword>
<dbReference type="KEGG" id="gtl:EP073_08235"/>
<evidence type="ECO:0000256" key="14">
    <source>
        <dbReference type="RuleBase" id="RU004171"/>
    </source>
</evidence>
<dbReference type="InterPro" id="IPR005106">
    <property type="entry name" value="Asp/hSer_DH_NAD-bd"/>
</dbReference>
<dbReference type="InterPro" id="IPR002912">
    <property type="entry name" value="ACT_dom"/>
</dbReference>
<evidence type="ECO:0000256" key="6">
    <source>
        <dbReference type="ARBA" id="ARBA00022605"/>
    </source>
</evidence>
<dbReference type="InterPro" id="IPR001342">
    <property type="entry name" value="HDH_cat"/>
</dbReference>
<dbReference type="InterPro" id="IPR036291">
    <property type="entry name" value="NAD(P)-bd_dom_sf"/>
</dbReference>
<comment type="similarity">
    <text evidence="3 14">Belongs to the homoserine dehydrogenase family.</text>
</comment>
<dbReference type="GO" id="GO:0009086">
    <property type="term" value="P:methionine biosynthetic process"/>
    <property type="evidence" value="ECO:0007669"/>
    <property type="project" value="UniProtKB-KW"/>
</dbReference>
<evidence type="ECO:0000256" key="1">
    <source>
        <dbReference type="ARBA" id="ARBA00005056"/>
    </source>
</evidence>
<dbReference type="CDD" id="cd04881">
    <property type="entry name" value="ACT_HSDH-Hom"/>
    <property type="match status" value="1"/>
</dbReference>
<dbReference type="SUPFAM" id="SSF55347">
    <property type="entry name" value="Glyceraldehyde-3-phosphate dehydrogenase-like, C-terminal domain"/>
    <property type="match status" value="1"/>
</dbReference>
<dbReference type="NCBIfam" id="NF004976">
    <property type="entry name" value="PRK06349.1"/>
    <property type="match status" value="1"/>
</dbReference>
<evidence type="ECO:0000256" key="13">
    <source>
        <dbReference type="RuleBase" id="RU000579"/>
    </source>
</evidence>
<evidence type="ECO:0000256" key="11">
    <source>
        <dbReference type="PIRSR" id="PIRSR000098-1"/>
    </source>
</evidence>
<feature type="binding site" evidence="12">
    <location>
        <position position="108"/>
    </location>
    <ligand>
        <name>NADPH</name>
        <dbReference type="ChEBI" id="CHEBI:57783"/>
    </ligand>
</feature>
<dbReference type="Pfam" id="PF01842">
    <property type="entry name" value="ACT"/>
    <property type="match status" value="1"/>
</dbReference>
<feature type="domain" description="ACT" evidence="15">
    <location>
        <begin position="358"/>
        <end position="434"/>
    </location>
</feature>
<dbReference type="OrthoDB" id="9808167at2"/>
<evidence type="ECO:0000256" key="5">
    <source>
        <dbReference type="ARBA" id="ARBA00013376"/>
    </source>
</evidence>
<dbReference type="PANTHER" id="PTHR43331">
    <property type="entry name" value="HOMOSERINE DEHYDROGENASE"/>
    <property type="match status" value="1"/>
</dbReference>
<dbReference type="SUPFAM" id="SSF55021">
    <property type="entry name" value="ACT-like"/>
    <property type="match status" value="1"/>
</dbReference>
<name>A0A3R5XX54_9BACT</name>
<feature type="active site" description="Proton donor" evidence="11">
    <location>
        <position position="208"/>
    </location>
</feature>
<evidence type="ECO:0000256" key="9">
    <source>
        <dbReference type="ARBA" id="ARBA00023002"/>
    </source>
</evidence>
<dbReference type="PROSITE" id="PS51671">
    <property type="entry name" value="ACT"/>
    <property type="match status" value="1"/>
</dbReference>
<dbReference type="Proteomes" id="UP000287502">
    <property type="component" value="Chromosome"/>
</dbReference>
<keyword evidence="9 13" id="KW-0560">Oxidoreductase</keyword>
<organism evidence="16 17">
    <name type="scientific">Geovibrio thiophilus</name>
    <dbReference type="NCBI Taxonomy" id="139438"/>
    <lineage>
        <taxon>Bacteria</taxon>
        <taxon>Pseudomonadati</taxon>
        <taxon>Deferribacterota</taxon>
        <taxon>Deferribacteres</taxon>
        <taxon>Deferribacterales</taxon>
        <taxon>Geovibrionaceae</taxon>
        <taxon>Geovibrio</taxon>
    </lineage>
</organism>
<comment type="pathway">
    <text evidence="1 13">Amino-acid biosynthesis; L-threonine biosynthesis; L-threonine from L-aspartate: step 3/5.</text>
</comment>
<keyword evidence="6 13" id="KW-0028">Amino-acid biosynthesis</keyword>
<keyword evidence="10 13" id="KW-0486">Methionine biosynthesis</keyword>
<evidence type="ECO:0000256" key="4">
    <source>
        <dbReference type="ARBA" id="ARBA00013213"/>
    </source>
</evidence>
<dbReference type="PANTHER" id="PTHR43331:SF1">
    <property type="entry name" value="HOMOSERINE DEHYDROGENASE"/>
    <property type="match status" value="1"/>
</dbReference>
<proteinExistence type="inferred from homology"/>
<dbReference type="RefSeq" id="WP_128466673.1">
    <property type="nucleotide sequence ID" value="NZ_CP035108.1"/>
</dbReference>